<reference evidence="10" key="1">
    <citation type="submission" date="2016-11" db="EMBL/GenBank/DDBJ databases">
        <authorList>
            <person name="Varghese N."/>
            <person name="Submissions S."/>
        </authorList>
    </citation>
    <scope>NUCLEOTIDE SEQUENCE [LARGE SCALE GENOMIC DNA]</scope>
    <source>
        <strain evidence="10">DSM 16579</strain>
    </source>
</reference>
<dbReference type="PRINTS" id="PR00726">
    <property type="entry name" value="LEXASERPTASE"/>
</dbReference>
<keyword evidence="4 7" id="KW-0068">Autocatalytic cleavage</keyword>
<dbReference type="CDD" id="cd06529">
    <property type="entry name" value="S24_LexA-like"/>
    <property type="match status" value="1"/>
</dbReference>
<evidence type="ECO:0000256" key="7">
    <source>
        <dbReference type="RuleBase" id="RU003991"/>
    </source>
</evidence>
<dbReference type="Pfam" id="PF00717">
    <property type="entry name" value="Peptidase_S24"/>
    <property type="match status" value="1"/>
</dbReference>
<protein>
    <submittedName>
        <fullName evidence="9">DNA polymerase V</fullName>
    </submittedName>
</protein>
<name>A0A1M5CZ91_9GAMM</name>
<dbReference type="GO" id="GO:0009432">
    <property type="term" value="P:SOS response"/>
    <property type="evidence" value="ECO:0007669"/>
    <property type="project" value="UniProtKB-KW"/>
</dbReference>
<evidence type="ECO:0000256" key="3">
    <source>
        <dbReference type="ARBA" id="ARBA00022801"/>
    </source>
</evidence>
<organism evidence="9 10">
    <name type="scientific">Marinomonas polaris DSM 16579</name>
    <dbReference type="NCBI Taxonomy" id="1122206"/>
    <lineage>
        <taxon>Bacteria</taxon>
        <taxon>Pseudomonadati</taxon>
        <taxon>Pseudomonadota</taxon>
        <taxon>Gammaproteobacteria</taxon>
        <taxon>Oceanospirillales</taxon>
        <taxon>Oceanospirillaceae</taxon>
        <taxon>Marinomonas</taxon>
    </lineage>
</organism>
<dbReference type="InterPro" id="IPR015927">
    <property type="entry name" value="Peptidase_S24_S26A/B/C"/>
</dbReference>
<dbReference type="GO" id="GO:0016787">
    <property type="term" value="F:hydrolase activity"/>
    <property type="evidence" value="ECO:0007669"/>
    <property type="project" value="UniProtKB-KW"/>
</dbReference>
<dbReference type="AlphaFoldDB" id="A0A1M5CZ91"/>
<sequence>MKNSLWPLIFGRKIGNSTCYKNSLGHSHCLKLYCISIQFLVLIMRVTYLGVSESAASIAANSVRIPLYVDSVSAGFPSPAQDFVEKSLDLNEFCVAHPNATFYVRAQGDSMIEAGIHSGDVLVVDRSLTARHGDIVIACIHGEMTVKTLELKPNVLLRPKNKAYKAIHITEESELEIFGVVTGVVRKYERG</sequence>
<keyword evidence="10" id="KW-1185">Reference proteome</keyword>
<keyword evidence="3 7" id="KW-0378">Hydrolase</keyword>
<keyword evidence="6" id="KW-0742">SOS response</keyword>
<proteinExistence type="inferred from homology"/>
<evidence type="ECO:0000256" key="1">
    <source>
        <dbReference type="ARBA" id="ARBA00007484"/>
    </source>
</evidence>
<evidence type="ECO:0000256" key="6">
    <source>
        <dbReference type="ARBA" id="ARBA00023236"/>
    </source>
</evidence>
<comment type="similarity">
    <text evidence="1 7">Belongs to the peptidase S24 family.</text>
</comment>
<dbReference type="InterPro" id="IPR036286">
    <property type="entry name" value="LexA/Signal_pep-like_sf"/>
</dbReference>
<dbReference type="EMBL" id="FQVF01000009">
    <property type="protein sequence ID" value="SHF60000.1"/>
    <property type="molecule type" value="Genomic_DNA"/>
</dbReference>
<keyword evidence="5" id="KW-0234">DNA repair</keyword>
<feature type="domain" description="Peptidase S24/S26A/S26B/S26C" evidence="8">
    <location>
        <begin position="66"/>
        <end position="181"/>
    </location>
</feature>
<evidence type="ECO:0000256" key="2">
    <source>
        <dbReference type="ARBA" id="ARBA00022763"/>
    </source>
</evidence>
<dbReference type="GO" id="GO:0006355">
    <property type="term" value="P:regulation of DNA-templated transcription"/>
    <property type="evidence" value="ECO:0007669"/>
    <property type="project" value="InterPro"/>
</dbReference>
<evidence type="ECO:0000259" key="8">
    <source>
        <dbReference type="Pfam" id="PF00717"/>
    </source>
</evidence>
<evidence type="ECO:0000256" key="5">
    <source>
        <dbReference type="ARBA" id="ARBA00023204"/>
    </source>
</evidence>
<dbReference type="SUPFAM" id="SSF51306">
    <property type="entry name" value="LexA/Signal peptidase"/>
    <property type="match status" value="1"/>
</dbReference>
<dbReference type="NCBIfam" id="NF007621">
    <property type="entry name" value="PRK10276.1"/>
    <property type="match status" value="1"/>
</dbReference>
<dbReference type="PANTHER" id="PTHR33516">
    <property type="entry name" value="LEXA REPRESSOR"/>
    <property type="match status" value="1"/>
</dbReference>
<evidence type="ECO:0000256" key="4">
    <source>
        <dbReference type="ARBA" id="ARBA00022813"/>
    </source>
</evidence>
<keyword evidence="2" id="KW-0227">DNA damage</keyword>
<dbReference type="Proteomes" id="UP000184517">
    <property type="component" value="Unassembled WGS sequence"/>
</dbReference>
<dbReference type="STRING" id="1122206.SAMN02745753_02298"/>
<dbReference type="InterPro" id="IPR006197">
    <property type="entry name" value="Peptidase_S24_LexA"/>
</dbReference>
<dbReference type="PANTHER" id="PTHR33516:SF2">
    <property type="entry name" value="LEXA REPRESSOR-RELATED"/>
    <property type="match status" value="1"/>
</dbReference>
<dbReference type="InterPro" id="IPR050077">
    <property type="entry name" value="LexA_repressor"/>
</dbReference>
<gene>
    <name evidence="9" type="ORF">SAMN02745753_02298</name>
</gene>
<dbReference type="GO" id="GO:0006281">
    <property type="term" value="P:DNA repair"/>
    <property type="evidence" value="ECO:0007669"/>
    <property type="project" value="UniProtKB-KW"/>
</dbReference>
<dbReference type="InterPro" id="IPR039418">
    <property type="entry name" value="LexA-like"/>
</dbReference>
<accession>A0A1M5CZ91</accession>
<dbReference type="GO" id="GO:0003677">
    <property type="term" value="F:DNA binding"/>
    <property type="evidence" value="ECO:0007669"/>
    <property type="project" value="InterPro"/>
</dbReference>
<evidence type="ECO:0000313" key="10">
    <source>
        <dbReference type="Proteomes" id="UP000184517"/>
    </source>
</evidence>
<dbReference type="Gene3D" id="2.10.109.10">
    <property type="entry name" value="Umud Fragment, subunit A"/>
    <property type="match status" value="1"/>
</dbReference>
<evidence type="ECO:0000313" key="9">
    <source>
        <dbReference type="EMBL" id="SHF60000.1"/>
    </source>
</evidence>